<gene>
    <name evidence="7" type="ORF">AVDCRST_MAG67-199</name>
</gene>
<evidence type="ECO:0000256" key="2">
    <source>
        <dbReference type="ARBA" id="ARBA00022618"/>
    </source>
</evidence>
<dbReference type="Pfam" id="PF08478">
    <property type="entry name" value="POTRA_1"/>
    <property type="match status" value="1"/>
</dbReference>
<keyword evidence="5" id="KW-0131">Cell cycle</keyword>
<dbReference type="GO" id="GO:0051301">
    <property type="term" value="P:cell division"/>
    <property type="evidence" value="ECO:0007669"/>
    <property type="project" value="UniProtKB-KW"/>
</dbReference>
<keyword evidence="4" id="KW-1133">Transmembrane helix</keyword>
<dbReference type="Gene3D" id="3.10.20.310">
    <property type="entry name" value="membrane protein fhac"/>
    <property type="match status" value="1"/>
</dbReference>
<evidence type="ECO:0000256" key="3">
    <source>
        <dbReference type="ARBA" id="ARBA00022692"/>
    </source>
</evidence>
<dbReference type="InterPro" id="IPR050487">
    <property type="entry name" value="FtsQ_DivIB"/>
</dbReference>
<feature type="domain" description="POTRA" evidence="6">
    <location>
        <begin position="36"/>
        <end position="101"/>
    </location>
</feature>
<dbReference type="PANTHER" id="PTHR37820">
    <property type="entry name" value="CELL DIVISION PROTEIN DIVIB"/>
    <property type="match status" value="1"/>
</dbReference>
<name>A0A6J4RMZ5_9ACTN</name>
<keyword evidence="2" id="KW-0132">Cell division</keyword>
<protein>
    <recommendedName>
        <fullName evidence="6">POTRA domain-containing protein</fullName>
    </recommendedName>
</protein>
<keyword evidence="1" id="KW-1003">Cell membrane</keyword>
<dbReference type="PANTHER" id="PTHR37820:SF1">
    <property type="entry name" value="CELL DIVISION PROTEIN FTSQ"/>
    <property type="match status" value="1"/>
</dbReference>
<dbReference type="InterPro" id="IPR013685">
    <property type="entry name" value="POTRA_FtsQ_type"/>
</dbReference>
<reference evidence="7" key="1">
    <citation type="submission" date="2020-02" db="EMBL/GenBank/DDBJ databases">
        <authorList>
            <person name="Meier V. D."/>
        </authorList>
    </citation>
    <scope>NUCLEOTIDE SEQUENCE</scope>
    <source>
        <strain evidence="7">AVDCRST_MAG67</strain>
    </source>
</reference>
<evidence type="ECO:0000313" key="7">
    <source>
        <dbReference type="EMBL" id="CAA9473460.1"/>
    </source>
</evidence>
<dbReference type="AlphaFoldDB" id="A0A6J4RMZ5"/>
<keyword evidence="4" id="KW-0472">Membrane</keyword>
<evidence type="ECO:0000256" key="4">
    <source>
        <dbReference type="ARBA" id="ARBA00022989"/>
    </source>
</evidence>
<dbReference type="EMBL" id="CADCVQ010000011">
    <property type="protein sequence ID" value="CAA9473460.1"/>
    <property type="molecule type" value="Genomic_DNA"/>
</dbReference>
<accession>A0A6J4RMZ5</accession>
<sequence length="246" mass="26026">MAPFARRRTRVVLGITVLLVVLAPLALWLRSSSLVRVETVTVKGIEGPQAEQIRRALVAEGMDMTTFNVRENALLGAVSQYPVVRSLRTETDFPHGLRIVINAYEPVAALRTSGGNATAVAGDGTLLRGATTRDLPIVGVRSTPGGSRLARGETLGAVRLLGAAPRALRARIDRVYRGPRGLAATVAGGPKLYFGGAAQLKAKWGAAAAVLAHRTSRGASYVDLRVPERPVAGGLQPRPAYTEPQL</sequence>
<organism evidence="7">
    <name type="scientific">uncultured Solirubrobacteraceae bacterium</name>
    <dbReference type="NCBI Taxonomy" id="1162706"/>
    <lineage>
        <taxon>Bacteria</taxon>
        <taxon>Bacillati</taxon>
        <taxon>Actinomycetota</taxon>
        <taxon>Thermoleophilia</taxon>
        <taxon>Solirubrobacterales</taxon>
        <taxon>Solirubrobacteraceae</taxon>
        <taxon>environmental samples</taxon>
    </lineage>
</organism>
<evidence type="ECO:0000259" key="6">
    <source>
        <dbReference type="Pfam" id="PF08478"/>
    </source>
</evidence>
<evidence type="ECO:0000256" key="5">
    <source>
        <dbReference type="ARBA" id="ARBA00023306"/>
    </source>
</evidence>
<keyword evidence="3" id="KW-0812">Transmembrane</keyword>
<proteinExistence type="predicted"/>
<evidence type="ECO:0000256" key="1">
    <source>
        <dbReference type="ARBA" id="ARBA00022475"/>
    </source>
</evidence>
<dbReference type="GO" id="GO:0005886">
    <property type="term" value="C:plasma membrane"/>
    <property type="evidence" value="ECO:0007669"/>
    <property type="project" value="TreeGrafter"/>
</dbReference>